<organism evidence="1 2">
    <name type="scientific">Xenorhabdus cabanillasii</name>
    <dbReference type="NCBI Taxonomy" id="351673"/>
    <lineage>
        <taxon>Bacteria</taxon>
        <taxon>Pseudomonadati</taxon>
        <taxon>Pseudomonadota</taxon>
        <taxon>Gammaproteobacteria</taxon>
        <taxon>Enterobacterales</taxon>
        <taxon>Morganellaceae</taxon>
        <taxon>Xenorhabdus</taxon>
    </lineage>
</organism>
<name>A0A3D9UT21_9GAMM</name>
<keyword evidence="2" id="KW-1185">Reference proteome</keyword>
<accession>A0A3D9UT21</accession>
<protein>
    <submittedName>
        <fullName evidence="1">Uncharacterized protein</fullName>
    </submittedName>
</protein>
<proteinExistence type="predicted"/>
<sequence length="116" mass="13080">MENISTITLYIDESLIKALYTELAKFHIEVDSVRYRPKTFNAVKPTLTFFKDNLRYLDDIRKALISLLGGGRNLKISVVKSDGSSISIEGDLDKDEISEILKEANALIISKSDKEK</sequence>
<evidence type="ECO:0000313" key="1">
    <source>
        <dbReference type="EMBL" id="REF27871.1"/>
    </source>
</evidence>
<dbReference type="Proteomes" id="UP000256294">
    <property type="component" value="Unassembled WGS sequence"/>
</dbReference>
<evidence type="ECO:0000313" key="2">
    <source>
        <dbReference type="Proteomes" id="UP000256294"/>
    </source>
</evidence>
<dbReference type="RefSeq" id="WP_115826785.1">
    <property type="nucleotide sequence ID" value="NZ_QTUB01000001.1"/>
</dbReference>
<gene>
    <name evidence="1" type="ORF">BDD26_2697</name>
</gene>
<comment type="caution">
    <text evidence="1">The sequence shown here is derived from an EMBL/GenBank/DDBJ whole genome shotgun (WGS) entry which is preliminary data.</text>
</comment>
<dbReference type="AlphaFoldDB" id="A0A3D9UT21"/>
<reference evidence="1 2" key="1">
    <citation type="submission" date="2018-08" db="EMBL/GenBank/DDBJ databases">
        <title>Genomic Encyclopedia of Archaeal and Bacterial Type Strains, Phase II (KMG-II): from individual species to whole genera.</title>
        <authorList>
            <person name="Goeker M."/>
        </authorList>
    </citation>
    <scope>NUCLEOTIDE SEQUENCE [LARGE SCALE GENOMIC DNA]</scope>
    <source>
        <strain evidence="1 2">DSM 17905</strain>
    </source>
</reference>
<dbReference type="EMBL" id="QTUB01000001">
    <property type="protein sequence ID" value="REF27871.1"/>
    <property type="molecule type" value="Genomic_DNA"/>
</dbReference>